<comment type="catalytic activity">
    <reaction evidence="8">
        <text>L-histidyl-[protein] + UTP = N(tele)-(5'-uridylyl)-L-histidyl-[protein] + diphosphate</text>
        <dbReference type="Rhea" id="RHEA:83891"/>
        <dbReference type="Rhea" id="RHEA-COMP:9745"/>
        <dbReference type="Rhea" id="RHEA-COMP:20239"/>
        <dbReference type="ChEBI" id="CHEBI:29979"/>
        <dbReference type="ChEBI" id="CHEBI:33019"/>
        <dbReference type="ChEBI" id="CHEBI:46398"/>
        <dbReference type="ChEBI" id="CHEBI:233474"/>
    </reaction>
</comment>
<keyword evidence="10" id="KW-1185">Reference proteome</keyword>
<evidence type="ECO:0000256" key="1">
    <source>
        <dbReference type="ARBA" id="ARBA00009747"/>
    </source>
</evidence>
<evidence type="ECO:0000256" key="7">
    <source>
        <dbReference type="ARBA" id="ARBA00022842"/>
    </source>
</evidence>
<evidence type="ECO:0000256" key="6">
    <source>
        <dbReference type="ARBA" id="ARBA00022840"/>
    </source>
</evidence>
<accession>A0ABT1TD44</accession>
<evidence type="ECO:0000256" key="2">
    <source>
        <dbReference type="ARBA" id="ARBA00022679"/>
    </source>
</evidence>
<dbReference type="PANTHER" id="PTHR32057">
    <property type="entry name" value="PROTEIN ADENYLYLTRANSFERASE SELO, MITOCHONDRIAL"/>
    <property type="match status" value="1"/>
</dbReference>
<keyword evidence="6 8" id="KW-0067">ATP-binding</keyword>
<dbReference type="PANTHER" id="PTHR32057:SF14">
    <property type="entry name" value="PROTEIN ADENYLYLTRANSFERASE SELO, MITOCHONDRIAL"/>
    <property type="match status" value="1"/>
</dbReference>
<keyword evidence="7 8" id="KW-0460">Magnesium</keyword>
<evidence type="ECO:0000256" key="4">
    <source>
        <dbReference type="ARBA" id="ARBA00022723"/>
    </source>
</evidence>
<dbReference type="EMBL" id="JANIBJ010000006">
    <property type="protein sequence ID" value="MCQ8103350.1"/>
    <property type="molecule type" value="Genomic_DNA"/>
</dbReference>
<dbReference type="InterPro" id="IPR003846">
    <property type="entry name" value="SelO"/>
</dbReference>
<feature type="binding site" evidence="8">
    <location>
        <position position="203"/>
    </location>
    <ligand>
        <name>ATP</name>
        <dbReference type="ChEBI" id="CHEBI:30616"/>
    </ligand>
</feature>
<comment type="function">
    <text evidence="8">Nucleotidyltransferase involved in the post-translational modification of proteins. It can catalyze the addition of adenosine monophosphate (AMP) or uridine monophosphate (UMP) to a protein, resulting in modifications known as AMPylation and UMPylation.</text>
</comment>
<feature type="active site" description="Proton acceptor" evidence="8">
    <location>
        <position position="280"/>
    </location>
</feature>
<feature type="binding site" evidence="8">
    <location>
        <position position="210"/>
    </location>
    <ligand>
        <name>ATP</name>
        <dbReference type="ChEBI" id="CHEBI:30616"/>
    </ligand>
</feature>
<dbReference type="EC" id="2.7.7.-" evidence="8"/>
<keyword evidence="3 8" id="KW-0548">Nucleotidyltransferase</keyword>
<feature type="binding site" evidence="8">
    <location>
        <position position="145"/>
    </location>
    <ligand>
        <name>ATP</name>
        <dbReference type="ChEBI" id="CHEBI:30616"/>
    </ligand>
</feature>
<dbReference type="Proteomes" id="UP001524499">
    <property type="component" value="Unassembled WGS sequence"/>
</dbReference>
<dbReference type="EC" id="2.7.7.108" evidence="8"/>
<comment type="cofactor">
    <cofactor evidence="8">
        <name>Mg(2+)</name>
        <dbReference type="ChEBI" id="CHEBI:18420"/>
    </cofactor>
    <cofactor evidence="8">
        <name>Mn(2+)</name>
        <dbReference type="ChEBI" id="CHEBI:29035"/>
    </cofactor>
</comment>
<evidence type="ECO:0000256" key="3">
    <source>
        <dbReference type="ARBA" id="ARBA00022695"/>
    </source>
</evidence>
<keyword evidence="4 8" id="KW-0479">Metal-binding</keyword>
<reference evidence="9 10" key="1">
    <citation type="submission" date="2022-07" db="EMBL/GenBank/DDBJ databases">
        <title>Methylomonas rivi sp. nov., Methylomonas rosea sp. nov., Methylomonas aureus sp. nov. and Methylomonas subterranea sp. nov., four novel methanotrophs isolated from a freshwater creek and the deep terrestrial subsurface.</title>
        <authorList>
            <person name="Abin C."/>
            <person name="Sankaranarayanan K."/>
            <person name="Garner C."/>
            <person name="Sindelar R."/>
            <person name="Kotary K."/>
            <person name="Garner R."/>
            <person name="Barclay S."/>
            <person name="Lawson P."/>
            <person name="Krumholz L."/>
        </authorList>
    </citation>
    <scope>NUCLEOTIDE SEQUENCE [LARGE SCALE GENOMIC DNA]</scope>
    <source>
        <strain evidence="9 10">SURF-2</strain>
    </source>
</reference>
<name>A0ABT1TD44_9GAMM</name>
<comment type="similarity">
    <text evidence="1 8">Belongs to the SELO family.</text>
</comment>
<dbReference type="Pfam" id="PF02696">
    <property type="entry name" value="SelO"/>
    <property type="match status" value="1"/>
</dbReference>
<evidence type="ECO:0000256" key="8">
    <source>
        <dbReference type="HAMAP-Rule" id="MF_00692"/>
    </source>
</evidence>
<comment type="catalytic activity">
    <reaction evidence="8">
        <text>L-threonyl-[protein] + ATP = 3-O-(5'-adenylyl)-L-threonyl-[protein] + diphosphate</text>
        <dbReference type="Rhea" id="RHEA:54292"/>
        <dbReference type="Rhea" id="RHEA-COMP:11060"/>
        <dbReference type="Rhea" id="RHEA-COMP:13847"/>
        <dbReference type="ChEBI" id="CHEBI:30013"/>
        <dbReference type="ChEBI" id="CHEBI:30616"/>
        <dbReference type="ChEBI" id="CHEBI:33019"/>
        <dbReference type="ChEBI" id="CHEBI:138113"/>
        <dbReference type="EC" id="2.7.7.108"/>
    </reaction>
</comment>
<keyword evidence="2 8" id="KW-0808">Transferase</keyword>
<feature type="binding site" evidence="8">
    <location>
        <position position="146"/>
    </location>
    <ligand>
        <name>ATP</name>
        <dbReference type="ChEBI" id="CHEBI:30616"/>
    </ligand>
</feature>
<feature type="binding site" evidence="8">
    <location>
        <position position="133"/>
    </location>
    <ligand>
        <name>ATP</name>
        <dbReference type="ChEBI" id="CHEBI:30616"/>
    </ligand>
</feature>
<evidence type="ECO:0000313" key="10">
    <source>
        <dbReference type="Proteomes" id="UP001524499"/>
    </source>
</evidence>
<dbReference type="RefSeq" id="WP_256601042.1">
    <property type="nucleotide sequence ID" value="NZ_JANIBJ010000006.1"/>
</dbReference>
<keyword evidence="8" id="KW-0464">Manganese</keyword>
<feature type="binding site" evidence="8">
    <location>
        <position position="110"/>
    </location>
    <ligand>
        <name>ATP</name>
        <dbReference type="ChEBI" id="CHEBI:30616"/>
    </ligand>
</feature>
<organism evidence="9 10">
    <name type="scientific">Methylomonas subterranea</name>
    <dbReference type="NCBI Taxonomy" id="2952225"/>
    <lineage>
        <taxon>Bacteria</taxon>
        <taxon>Pseudomonadati</taxon>
        <taxon>Pseudomonadota</taxon>
        <taxon>Gammaproteobacteria</taxon>
        <taxon>Methylococcales</taxon>
        <taxon>Methylococcaceae</taxon>
        <taxon>Methylomonas</taxon>
    </lineage>
</organism>
<feature type="binding site" evidence="8">
    <location>
        <position position="113"/>
    </location>
    <ligand>
        <name>ATP</name>
        <dbReference type="ChEBI" id="CHEBI:30616"/>
    </ligand>
</feature>
<comment type="catalytic activity">
    <reaction evidence="8">
        <text>L-seryl-[protein] + ATP = 3-O-(5'-adenylyl)-L-seryl-[protein] + diphosphate</text>
        <dbReference type="Rhea" id="RHEA:58120"/>
        <dbReference type="Rhea" id="RHEA-COMP:9863"/>
        <dbReference type="Rhea" id="RHEA-COMP:15073"/>
        <dbReference type="ChEBI" id="CHEBI:29999"/>
        <dbReference type="ChEBI" id="CHEBI:30616"/>
        <dbReference type="ChEBI" id="CHEBI:33019"/>
        <dbReference type="ChEBI" id="CHEBI:142516"/>
        <dbReference type="EC" id="2.7.7.108"/>
    </reaction>
</comment>
<sequence length="531" mass="59803">MPTQANDNLFNTLTFDNRFVRELPGDPEADNYRRQVYQSCYSRVSPKAVKAPRLVAYSREMAGELDLSEAACQSEVFCQVFAGNHLLDGMEPYAMNYGGQQFGHWAGQLGDGRAINLGEVVNRQGRRWTLQLKGAGPTPYSRSADGLAVLRSSIREFLCSEAMHHLGVPTTRALSVILTGEQVVRDMFYDGNPQLEPGAVVCRVAPSFIRFGNFQLFTSRDDLETLKQLVDFTIKTDFPHLGQPGKAVYLQWFAEICRGTAEMIAHWQRVGFVHGVMNTDNMSILGLTIDYGPYGWLENYDPDWTPNTTDAQGRRYRFGNQPKIAYWNLVQLANALYPLILKAEPLQDALTVFTQTFEQTWQRMQADKLGLTAFDPAVDQSLTAELAGLLQAAETDMTLFYRGLSAIEADSALADFRAHLEACAYAPLSAETLSLADAWFKIYQGRLQRDGRPRIERQQSMDAVNPLYVLRNYLAQQAIDLAEQGDFSEVWQLLEVLRRPYTEQAGKQRFAEKRPDWAKQRAGCSMLSCSS</sequence>
<dbReference type="NCBIfam" id="NF000658">
    <property type="entry name" value="PRK00029.1"/>
    <property type="match status" value="1"/>
</dbReference>
<comment type="caution">
    <text evidence="9">The sequence shown here is derived from an EMBL/GenBank/DDBJ whole genome shotgun (WGS) entry which is preliminary data.</text>
</comment>
<feature type="binding site" evidence="8">
    <location>
        <position position="281"/>
    </location>
    <ligand>
        <name>Mg(2+)</name>
        <dbReference type="ChEBI" id="CHEBI:18420"/>
    </ligand>
</feature>
<comment type="catalytic activity">
    <reaction evidence="8">
        <text>L-seryl-[protein] + UTP = O-(5'-uridylyl)-L-seryl-[protein] + diphosphate</text>
        <dbReference type="Rhea" id="RHEA:64604"/>
        <dbReference type="Rhea" id="RHEA-COMP:9863"/>
        <dbReference type="Rhea" id="RHEA-COMP:16635"/>
        <dbReference type="ChEBI" id="CHEBI:29999"/>
        <dbReference type="ChEBI" id="CHEBI:33019"/>
        <dbReference type="ChEBI" id="CHEBI:46398"/>
        <dbReference type="ChEBI" id="CHEBI:156051"/>
    </reaction>
</comment>
<feature type="binding site" evidence="8">
    <location>
        <position position="112"/>
    </location>
    <ligand>
        <name>ATP</name>
        <dbReference type="ChEBI" id="CHEBI:30616"/>
    </ligand>
</feature>
<evidence type="ECO:0000313" key="9">
    <source>
        <dbReference type="EMBL" id="MCQ8103350.1"/>
    </source>
</evidence>
<feature type="binding site" evidence="8">
    <location>
        <position position="290"/>
    </location>
    <ligand>
        <name>Mg(2+)</name>
        <dbReference type="ChEBI" id="CHEBI:18420"/>
    </ligand>
</feature>
<protein>
    <recommendedName>
        <fullName evidence="8">Protein nucleotidyltransferase YdiU</fullName>
        <ecNumber evidence="8">2.7.7.-</ecNumber>
    </recommendedName>
    <alternativeName>
        <fullName evidence="8">Protein adenylyltransferase YdiU</fullName>
        <ecNumber evidence="8">2.7.7.108</ecNumber>
    </alternativeName>
    <alternativeName>
        <fullName evidence="8">Protein uridylyltransferase YdiU</fullName>
        <ecNumber evidence="8">2.7.7.-</ecNumber>
    </alternativeName>
</protein>
<proteinExistence type="inferred from homology"/>
<dbReference type="HAMAP" id="MF_00692">
    <property type="entry name" value="SelO"/>
    <property type="match status" value="1"/>
</dbReference>
<evidence type="ECO:0000256" key="5">
    <source>
        <dbReference type="ARBA" id="ARBA00022741"/>
    </source>
</evidence>
<keyword evidence="5 8" id="KW-0547">Nucleotide-binding</keyword>
<comment type="catalytic activity">
    <reaction evidence="8">
        <text>L-tyrosyl-[protein] + UTP = O-(5'-uridylyl)-L-tyrosyl-[protein] + diphosphate</text>
        <dbReference type="Rhea" id="RHEA:83887"/>
        <dbReference type="Rhea" id="RHEA-COMP:10136"/>
        <dbReference type="Rhea" id="RHEA-COMP:20238"/>
        <dbReference type="ChEBI" id="CHEBI:33019"/>
        <dbReference type="ChEBI" id="CHEBI:46398"/>
        <dbReference type="ChEBI" id="CHEBI:46858"/>
        <dbReference type="ChEBI" id="CHEBI:90602"/>
    </reaction>
</comment>
<comment type="catalytic activity">
    <reaction evidence="8">
        <text>L-tyrosyl-[protein] + ATP = O-(5'-adenylyl)-L-tyrosyl-[protein] + diphosphate</text>
        <dbReference type="Rhea" id="RHEA:54288"/>
        <dbReference type="Rhea" id="RHEA-COMP:10136"/>
        <dbReference type="Rhea" id="RHEA-COMP:13846"/>
        <dbReference type="ChEBI" id="CHEBI:30616"/>
        <dbReference type="ChEBI" id="CHEBI:33019"/>
        <dbReference type="ChEBI" id="CHEBI:46858"/>
        <dbReference type="ChEBI" id="CHEBI:83624"/>
        <dbReference type="EC" id="2.7.7.108"/>
    </reaction>
</comment>
<gene>
    <name evidence="8" type="primary">ydiU</name>
    <name evidence="8" type="synonym">selO</name>
    <name evidence="9" type="ORF">NP590_04455</name>
</gene>
<feature type="binding site" evidence="8">
    <location>
        <position position="290"/>
    </location>
    <ligand>
        <name>ATP</name>
        <dbReference type="ChEBI" id="CHEBI:30616"/>
    </ligand>
</feature>